<protein>
    <submittedName>
        <fullName evidence="1">GlpG protein (Membrane protein of glp regulon)</fullName>
    </submittedName>
</protein>
<evidence type="ECO:0000313" key="1">
    <source>
        <dbReference type="EMBL" id="CAA9279122.1"/>
    </source>
</evidence>
<gene>
    <name evidence="1" type="ORF">AVDCRST_MAG56-3594</name>
</gene>
<dbReference type="EMBL" id="CADCTQ010000301">
    <property type="protein sequence ID" value="CAA9279122.1"/>
    <property type="molecule type" value="Genomic_DNA"/>
</dbReference>
<name>A0A6J4JG66_9SPHI</name>
<proteinExistence type="predicted"/>
<sequence>EHYVNYHHHHRPCQFVRLEQRCRDAKVDVKPLRRQAEQRVFPVHHLRAHPPGLPPLVLQYAGLVFVRQRGGTTICVRISGGGRPAVCRVIYPGRGGLRHSHVPQAPGPGVLQFTGRLGGRLFHCVCRHSALPADGNGAVADPHPPAGLHLRGLVHVLFVLPGPARRRFHQPRRPLVRRRVRTGLYRHRHSGVHARLRRTDWQLERILL</sequence>
<reference evidence="1" key="1">
    <citation type="submission" date="2020-02" db="EMBL/GenBank/DDBJ databases">
        <authorList>
            <person name="Meier V. D."/>
        </authorList>
    </citation>
    <scope>NUCLEOTIDE SEQUENCE</scope>
    <source>
        <strain evidence="1">AVDCRST_MAG56</strain>
    </source>
</reference>
<feature type="non-terminal residue" evidence="1">
    <location>
        <position position="208"/>
    </location>
</feature>
<accession>A0A6J4JG66</accession>
<feature type="non-terminal residue" evidence="1">
    <location>
        <position position="1"/>
    </location>
</feature>
<organism evidence="1">
    <name type="scientific">uncultured Cytophagales bacterium</name>
    <dbReference type="NCBI Taxonomy" id="158755"/>
    <lineage>
        <taxon>Bacteria</taxon>
        <taxon>Pseudomonadati</taxon>
        <taxon>Bacteroidota</taxon>
        <taxon>Sphingobacteriia</taxon>
        <taxon>Sphingobacteriales</taxon>
        <taxon>environmental samples</taxon>
    </lineage>
</organism>
<dbReference type="AlphaFoldDB" id="A0A6J4JG66"/>